<dbReference type="EMBL" id="MFUE01000016">
    <property type="protein sequence ID" value="OGI77281.1"/>
    <property type="molecule type" value="Genomic_DNA"/>
</dbReference>
<feature type="region of interest" description="Disordered" evidence="1">
    <location>
        <begin position="1"/>
        <end position="47"/>
    </location>
</feature>
<feature type="compositionally biased region" description="Polar residues" evidence="1">
    <location>
        <begin position="1"/>
        <end position="11"/>
    </location>
</feature>
<sequence>MKAANINQNVPKSKITPKKDISGASEKKADKNTAKTIPAPEKISGERGKFTLPTENLDIVQKISEIEIPTTKSNPFEISIGIPVKGRKKIGNKIIAKNIDKKDTRSKIFDHMVFIILYIVANIQVKTKSRC</sequence>
<name>A0A1F6W5V9_9BACT</name>
<accession>A0A1F6W5V9</accession>
<evidence type="ECO:0000313" key="3">
    <source>
        <dbReference type="Proteomes" id="UP000177777"/>
    </source>
</evidence>
<organism evidence="2 3">
    <name type="scientific">Candidatus Nomurabacteria bacterium RIFCSPHIGHO2_02_FULL_41_18</name>
    <dbReference type="NCBI Taxonomy" id="1801754"/>
    <lineage>
        <taxon>Bacteria</taxon>
        <taxon>Candidatus Nomuraibacteriota</taxon>
    </lineage>
</organism>
<evidence type="ECO:0000313" key="2">
    <source>
        <dbReference type="EMBL" id="OGI77281.1"/>
    </source>
</evidence>
<dbReference type="STRING" id="1801754.A3D42_03075"/>
<reference evidence="2 3" key="1">
    <citation type="journal article" date="2016" name="Nat. Commun.">
        <title>Thousands of microbial genomes shed light on interconnected biogeochemical processes in an aquifer system.</title>
        <authorList>
            <person name="Anantharaman K."/>
            <person name="Brown C.T."/>
            <person name="Hug L.A."/>
            <person name="Sharon I."/>
            <person name="Castelle C.J."/>
            <person name="Probst A.J."/>
            <person name="Thomas B.C."/>
            <person name="Singh A."/>
            <person name="Wilkins M.J."/>
            <person name="Karaoz U."/>
            <person name="Brodie E.L."/>
            <person name="Williams K.H."/>
            <person name="Hubbard S.S."/>
            <person name="Banfield J.F."/>
        </authorList>
    </citation>
    <scope>NUCLEOTIDE SEQUENCE [LARGE SCALE GENOMIC DNA]</scope>
</reference>
<protein>
    <submittedName>
        <fullName evidence="2">Uncharacterized protein</fullName>
    </submittedName>
</protein>
<comment type="caution">
    <text evidence="2">The sequence shown here is derived from an EMBL/GenBank/DDBJ whole genome shotgun (WGS) entry which is preliminary data.</text>
</comment>
<feature type="compositionally biased region" description="Basic and acidic residues" evidence="1">
    <location>
        <begin position="17"/>
        <end position="33"/>
    </location>
</feature>
<gene>
    <name evidence="2" type="ORF">A3D42_03075</name>
</gene>
<dbReference type="AlphaFoldDB" id="A0A1F6W5V9"/>
<proteinExistence type="predicted"/>
<dbReference type="Proteomes" id="UP000177777">
    <property type="component" value="Unassembled WGS sequence"/>
</dbReference>
<evidence type="ECO:0000256" key="1">
    <source>
        <dbReference type="SAM" id="MobiDB-lite"/>
    </source>
</evidence>